<keyword evidence="2" id="KW-0808">Transferase</keyword>
<dbReference type="InterPro" id="IPR044429">
    <property type="entry name" value="SETD4_SET"/>
</dbReference>
<evidence type="ECO:0000313" key="5">
    <source>
        <dbReference type="EMBL" id="GMG41391.1"/>
    </source>
</evidence>
<feature type="domain" description="SET" evidence="4">
    <location>
        <begin position="55"/>
        <end position="322"/>
    </location>
</feature>
<keyword evidence="6" id="KW-1185">Reference proteome</keyword>
<gene>
    <name evidence="5" type="ORF">Amon01_000651600</name>
</gene>
<dbReference type="InterPro" id="IPR046341">
    <property type="entry name" value="SET_dom_sf"/>
</dbReference>
<evidence type="ECO:0000256" key="1">
    <source>
        <dbReference type="ARBA" id="ARBA00022603"/>
    </source>
</evidence>
<evidence type="ECO:0000313" key="6">
    <source>
        <dbReference type="Proteomes" id="UP001165063"/>
    </source>
</evidence>
<dbReference type="InterPro" id="IPR050600">
    <property type="entry name" value="SETD3_SETD6_MTase"/>
</dbReference>
<dbReference type="GO" id="GO:0032259">
    <property type="term" value="P:methylation"/>
    <property type="evidence" value="ECO:0007669"/>
    <property type="project" value="UniProtKB-KW"/>
</dbReference>
<dbReference type="Pfam" id="PF00856">
    <property type="entry name" value="SET"/>
    <property type="match status" value="1"/>
</dbReference>
<keyword evidence="3" id="KW-0949">S-adenosyl-L-methionine</keyword>
<proteinExistence type="predicted"/>
<dbReference type="SUPFAM" id="SSF82199">
    <property type="entry name" value="SET domain"/>
    <property type="match status" value="1"/>
</dbReference>
<dbReference type="CDD" id="cd19177">
    <property type="entry name" value="SET_SETD4"/>
    <property type="match status" value="1"/>
</dbReference>
<dbReference type="EMBL" id="BSXU01004179">
    <property type="protein sequence ID" value="GMG41391.1"/>
    <property type="molecule type" value="Genomic_DNA"/>
</dbReference>
<dbReference type="Proteomes" id="UP001165063">
    <property type="component" value="Unassembled WGS sequence"/>
</dbReference>
<dbReference type="PROSITE" id="PS50280">
    <property type="entry name" value="SET"/>
    <property type="match status" value="1"/>
</dbReference>
<reference evidence="5" key="1">
    <citation type="submission" date="2023-04" db="EMBL/GenBank/DDBJ databases">
        <title>Ambrosiozyma monospora NBRC 1965.</title>
        <authorList>
            <person name="Ichikawa N."/>
            <person name="Sato H."/>
            <person name="Tonouchi N."/>
        </authorList>
    </citation>
    <scope>NUCLEOTIDE SEQUENCE</scope>
    <source>
        <strain evidence="5">NBRC 1965</strain>
    </source>
</reference>
<comment type="caution">
    <text evidence="5">The sequence shown here is derived from an EMBL/GenBank/DDBJ whole genome shotgun (WGS) entry which is preliminary data.</text>
</comment>
<evidence type="ECO:0000256" key="3">
    <source>
        <dbReference type="ARBA" id="ARBA00022691"/>
    </source>
</evidence>
<dbReference type="PANTHER" id="PTHR13271:SF47">
    <property type="entry name" value="ACTIN-HISTIDINE N-METHYLTRANSFERASE"/>
    <property type="match status" value="1"/>
</dbReference>
<dbReference type="PANTHER" id="PTHR13271">
    <property type="entry name" value="UNCHARACTERIZED PUTATIVE METHYLTRANSFERASE"/>
    <property type="match status" value="1"/>
</dbReference>
<evidence type="ECO:0000259" key="4">
    <source>
        <dbReference type="PROSITE" id="PS50280"/>
    </source>
</evidence>
<sequence length="486" mass="56293">MNQWPFLLEQICKVKYIVAKSQINYVYQTMESFNILQQWLSGDKKLGIPKAEISPSVEIIDDPVTGRSLFATSSIQRHEKIITIPHTYLLNFITIIKHLEAWNPDLKGHGLNYGQIYVPRYSKQDEDSAGVSQIYRSFKLDEILSLSSFQLVSLYLVLEKERGKLSFWSPFINVLPDYNDLRFMPFTWLVKNTNSIIFPLLPDSIQKHCQEQLERFNKDYKVVSELIHRHTLPTTSSNLKVLSKDDFLWAWLCCNSRCLYMQLPKKLNKTIDDNFTLVPYVDFLNHHVDDHCGIEITNHQGFLVNTQDASYHKNDQIYFSYGGHSDEFLLCEYGFMFDLGINKYNSLNLTDYIVEFMSPIHIEFLKKEGYFDDYTCNENELSFRTEIALACVQEKPVEFAEGGCPRSLRLFIDGFTDGECYKVNSGVLAKDAIRKIKGCSENKIKQLHGLKRVDKDIVDMAIKTHEKIIKIADHIQLPNVGDNVLD</sequence>
<protein>
    <submittedName>
        <fullName evidence="5">Unnamed protein product</fullName>
    </submittedName>
</protein>
<dbReference type="OrthoDB" id="341421at2759"/>
<dbReference type="AlphaFoldDB" id="A0A9W6Z4M8"/>
<evidence type="ECO:0000256" key="2">
    <source>
        <dbReference type="ARBA" id="ARBA00022679"/>
    </source>
</evidence>
<name>A0A9W6Z4M8_AMBMO</name>
<dbReference type="InterPro" id="IPR001214">
    <property type="entry name" value="SET_dom"/>
</dbReference>
<dbReference type="GO" id="GO:0016279">
    <property type="term" value="F:protein-lysine N-methyltransferase activity"/>
    <property type="evidence" value="ECO:0007669"/>
    <property type="project" value="InterPro"/>
</dbReference>
<keyword evidence="1" id="KW-0489">Methyltransferase</keyword>
<dbReference type="Gene3D" id="3.90.1410.10">
    <property type="entry name" value="set domain protein methyltransferase, domain 1"/>
    <property type="match status" value="1"/>
</dbReference>
<accession>A0A9W6Z4M8</accession>
<organism evidence="5 6">
    <name type="scientific">Ambrosiozyma monospora</name>
    <name type="common">Yeast</name>
    <name type="synonym">Endomycopsis monosporus</name>
    <dbReference type="NCBI Taxonomy" id="43982"/>
    <lineage>
        <taxon>Eukaryota</taxon>
        <taxon>Fungi</taxon>
        <taxon>Dikarya</taxon>
        <taxon>Ascomycota</taxon>
        <taxon>Saccharomycotina</taxon>
        <taxon>Pichiomycetes</taxon>
        <taxon>Pichiales</taxon>
        <taxon>Pichiaceae</taxon>
        <taxon>Ambrosiozyma</taxon>
    </lineage>
</organism>